<reference evidence="2" key="1">
    <citation type="submission" date="2023-06" db="EMBL/GenBank/DDBJ databases">
        <title>Genomic analysis of the entomopathogenic nematode Steinernema hermaphroditum.</title>
        <authorList>
            <person name="Schwarz E.M."/>
            <person name="Heppert J.K."/>
            <person name="Baniya A."/>
            <person name="Schwartz H.T."/>
            <person name="Tan C.-H."/>
            <person name="Antoshechkin I."/>
            <person name="Sternberg P.W."/>
            <person name="Goodrich-Blair H."/>
            <person name="Dillman A.R."/>
        </authorList>
    </citation>
    <scope>NUCLEOTIDE SEQUENCE</scope>
    <source>
        <strain evidence="2">PS9179</strain>
        <tissue evidence="2">Whole animal</tissue>
    </source>
</reference>
<keyword evidence="1" id="KW-0472">Membrane</keyword>
<keyword evidence="3" id="KW-1185">Reference proteome</keyword>
<dbReference type="EMBL" id="JAUCMV010000001">
    <property type="protein sequence ID" value="KAK0426511.1"/>
    <property type="molecule type" value="Genomic_DNA"/>
</dbReference>
<evidence type="ECO:0008006" key="4">
    <source>
        <dbReference type="Google" id="ProtNLM"/>
    </source>
</evidence>
<gene>
    <name evidence="2" type="ORF">QR680_009747</name>
</gene>
<dbReference type="AlphaFoldDB" id="A0AA39M9G4"/>
<accession>A0AA39M9G4</accession>
<comment type="caution">
    <text evidence="2">The sequence shown here is derived from an EMBL/GenBank/DDBJ whole genome shotgun (WGS) entry which is preliminary data.</text>
</comment>
<organism evidence="2 3">
    <name type="scientific">Steinernema hermaphroditum</name>
    <dbReference type="NCBI Taxonomy" id="289476"/>
    <lineage>
        <taxon>Eukaryota</taxon>
        <taxon>Metazoa</taxon>
        <taxon>Ecdysozoa</taxon>
        <taxon>Nematoda</taxon>
        <taxon>Chromadorea</taxon>
        <taxon>Rhabditida</taxon>
        <taxon>Tylenchina</taxon>
        <taxon>Panagrolaimomorpha</taxon>
        <taxon>Strongyloidoidea</taxon>
        <taxon>Steinernematidae</taxon>
        <taxon>Steinernema</taxon>
    </lineage>
</organism>
<keyword evidence="1" id="KW-1133">Transmembrane helix</keyword>
<feature type="transmembrane region" description="Helical" evidence="1">
    <location>
        <begin position="194"/>
        <end position="216"/>
    </location>
</feature>
<keyword evidence="1" id="KW-0812">Transmembrane</keyword>
<name>A0AA39M9G4_9BILA</name>
<evidence type="ECO:0000313" key="2">
    <source>
        <dbReference type="EMBL" id="KAK0426511.1"/>
    </source>
</evidence>
<dbReference type="Proteomes" id="UP001175271">
    <property type="component" value="Unassembled WGS sequence"/>
</dbReference>
<feature type="transmembrane region" description="Helical" evidence="1">
    <location>
        <begin position="162"/>
        <end position="182"/>
    </location>
</feature>
<evidence type="ECO:0000313" key="3">
    <source>
        <dbReference type="Proteomes" id="UP001175271"/>
    </source>
</evidence>
<protein>
    <recommendedName>
        <fullName evidence="4">Potassium channel domain-containing protein</fullName>
    </recommendedName>
</protein>
<proteinExistence type="predicted"/>
<evidence type="ECO:0000256" key="1">
    <source>
        <dbReference type="SAM" id="Phobius"/>
    </source>
</evidence>
<feature type="transmembrane region" description="Helical" evidence="1">
    <location>
        <begin position="74"/>
        <end position="93"/>
    </location>
</feature>
<sequence length="336" mass="39640">MLRSLSRRGSSLFGSQYYLRLQSDDPGDLRATERFLQSCSYSDFSSIAPCASWQNRVNSVRQAFLRFCCLPKSILLRLLIAFAVVWLISAAIIRPIERSHQLALQNEEDNRIYARRLQFLQRFGRMDYYIPMSNPEWEESTRYLIGWYQDQLINSTSTDWTFPYAFAFAYFTGSGSTIPGVVQVRLSTASKALLVLWFPLAICLYFGAVFALVNYVRRAAPFWRYALVTSATKFWLIYRFSRSAPSLPTEIFHHFLRSLLVAFLLLEFLHYRSRLHRKVLLQWSIEELQRRYTEHDRKLLVADYGSVSLWKRWETWLLLESDHRKIDFVLREIQNG</sequence>